<dbReference type="GO" id="GO:0004674">
    <property type="term" value="F:protein serine/threonine kinase activity"/>
    <property type="evidence" value="ECO:0007669"/>
    <property type="project" value="TreeGrafter"/>
</dbReference>
<evidence type="ECO:0000313" key="9">
    <source>
        <dbReference type="Proteomes" id="UP000437068"/>
    </source>
</evidence>
<comment type="caution">
    <text evidence="6">The sequence shown here is derived from an EMBL/GenBank/DDBJ whole genome shotgun (WGS) entry which is preliminary data.</text>
</comment>
<dbReference type="EMBL" id="QXGB01000391">
    <property type="protein sequence ID" value="KAE9216783.1"/>
    <property type="molecule type" value="Genomic_DNA"/>
</dbReference>
<evidence type="ECO:0000259" key="1">
    <source>
        <dbReference type="PROSITE" id="PS50011"/>
    </source>
</evidence>
<dbReference type="PANTHER" id="PTHR44329:SF214">
    <property type="entry name" value="PROTEIN KINASE DOMAIN-CONTAINING PROTEIN"/>
    <property type="match status" value="1"/>
</dbReference>
<dbReference type="OrthoDB" id="346907at2759"/>
<reference evidence="7 8" key="1">
    <citation type="submission" date="2018-08" db="EMBL/GenBank/DDBJ databases">
        <title>Genomic investigation of the strawberry pathogen Phytophthora fragariae indicates pathogenicity is determined by transcriptional variation in three key races.</title>
        <authorList>
            <person name="Adams T.M."/>
            <person name="Armitage A.D."/>
            <person name="Sobczyk M.K."/>
            <person name="Bates H.J."/>
            <person name="Dunwell J.M."/>
            <person name="Nellist C.F."/>
            <person name="Harrison R.J."/>
        </authorList>
    </citation>
    <scope>NUCLEOTIDE SEQUENCE [LARGE SCALE GENOMIC DNA]</scope>
    <source>
        <strain evidence="6 9">A4</strain>
        <strain evidence="5 10">BC-1</strain>
        <strain evidence="4 8">NOV-27</strain>
        <strain evidence="3 11">NOV-71</strain>
        <strain evidence="2 7">NOV-9</strain>
    </source>
</reference>
<dbReference type="Proteomes" id="UP000441208">
    <property type="component" value="Unassembled WGS sequence"/>
</dbReference>
<dbReference type="EMBL" id="QXGD01000427">
    <property type="protein sequence ID" value="KAE9239997.1"/>
    <property type="molecule type" value="Genomic_DNA"/>
</dbReference>
<dbReference type="EMBL" id="QXGE01000353">
    <property type="protein sequence ID" value="KAE9315002.1"/>
    <property type="molecule type" value="Genomic_DNA"/>
</dbReference>
<evidence type="ECO:0000313" key="2">
    <source>
        <dbReference type="EMBL" id="KAE8940343.1"/>
    </source>
</evidence>
<dbReference type="Gene3D" id="1.10.510.10">
    <property type="entry name" value="Transferase(Phosphotransferase) domain 1"/>
    <property type="match status" value="2"/>
</dbReference>
<dbReference type="PANTHER" id="PTHR44329">
    <property type="entry name" value="SERINE/THREONINE-PROTEIN KINASE TNNI3K-RELATED"/>
    <property type="match status" value="1"/>
</dbReference>
<dbReference type="InterPro" id="IPR051681">
    <property type="entry name" value="Ser/Thr_Kinases-Pseudokinases"/>
</dbReference>
<dbReference type="Proteomes" id="UP000437068">
    <property type="component" value="Unassembled WGS sequence"/>
</dbReference>
<accession>A0A6A4DVH4</accession>
<evidence type="ECO:0000313" key="7">
    <source>
        <dbReference type="Proteomes" id="UP000429523"/>
    </source>
</evidence>
<dbReference type="SUPFAM" id="SSF56112">
    <property type="entry name" value="Protein kinase-like (PK-like)"/>
    <property type="match status" value="2"/>
</dbReference>
<evidence type="ECO:0000313" key="11">
    <source>
        <dbReference type="Proteomes" id="UP000441208"/>
    </source>
</evidence>
<dbReference type="InterPro" id="IPR001245">
    <property type="entry name" value="Ser-Thr/Tyr_kinase_cat_dom"/>
</dbReference>
<evidence type="ECO:0000313" key="3">
    <source>
        <dbReference type="EMBL" id="KAE9118230.1"/>
    </source>
</evidence>
<dbReference type="AlphaFoldDB" id="A0A6A4DVH4"/>
<dbReference type="Proteomes" id="UP000433483">
    <property type="component" value="Unassembled WGS sequence"/>
</dbReference>
<organism evidence="6 9">
    <name type="scientific">Phytophthora fragariae</name>
    <dbReference type="NCBI Taxonomy" id="53985"/>
    <lineage>
        <taxon>Eukaryota</taxon>
        <taxon>Sar</taxon>
        <taxon>Stramenopiles</taxon>
        <taxon>Oomycota</taxon>
        <taxon>Peronosporomycetes</taxon>
        <taxon>Peronosporales</taxon>
        <taxon>Peronosporaceae</taxon>
        <taxon>Phytophthora</taxon>
    </lineage>
</organism>
<dbReference type="GO" id="GO:0005524">
    <property type="term" value="F:ATP binding"/>
    <property type="evidence" value="ECO:0007669"/>
    <property type="project" value="InterPro"/>
</dbReference>
<evidence type="ECO:0000313" key="8">
    <source>
        <dbReference type="Proteomes" id="UP000433483"/>
    </source>
</evidence>
<protein>
    <recommendedName>
        <fullName evidence="1">Protein kinase domain-containing protein</fullName>
    </recommendedName>
</protein>
<evidence type="ECO:0000313" key="5">
    <source>
        <dbReference type="EMBL" id="KAE9239997.1"/>
    </source>
</evidence>
<dbReference type="Pfam" id="PF07714">
    <property type="entry name" value="PK_Tyr_Ser-Thr"/>
    <property type="match status" value="1"/>
</dbReference>
<dbReference type="InterPro" id="IPR000719">
    <property type="entry name" value="Prot_kinase_dom"/>
</dbReference>
<dbReference type="PROSITE" id="PS00108">
    <property type="entry name" value="PROTEIN_KINASE_ST"/>
    <property type="match status" value="1"/>
</dbReference>
<dbReference type="PROSITE" id="PS50011">
    <property type="entry name" value="PROTEIN_KINASE_DOM"/>
    <property type="match status" value="1"/>
</dbReference>
<evidence type="ECO:0000313" key="6">
    <source>
        <dbReference type="EMBL" id="KAE9315002.1"/>
    </source>
</evidence>
<sequence>MRVLRRKSAFLKDWRARLKAERYWRMKGFASCLERLLESYWCNADELLTLLAYDFRKYSEDIYTPYEREIISYVYEQVCNECDVCMVSVPKWFIPRHEITEENVNYLWRNGDYLWQNVNVNVERAPGGDLCVYQTAIWSELNHPHVTRLLGSCHVGVGTFYVFEESDGITQNVLSRLDQAAQLWAMNTPHQSLWELLLGIALGLQYLHERGIVSGRVSPDKLLVSTTSNMANFFGGDLMLLSRVHPALRPLSSRCHRDVTQIATMAGDVCGFGLSILSILRDITTADQALWRTPKMITVFPDRPNYVEDDSVWHLLSKMCAANPAERVAMKFVVQQLQIVVESTLPEDHLDPPPAPDNYTRHTREYQLSTIYEHPDISSDEVDEMDFGGNFPDDISDDSTSKAEDVLNTSSGEAEEMKFGGNFPVSNNSKRTSKPEEVLNRLAKLAELGVLGKASADRNAELAFVETVDGYEHPDFQSSIRIVMEEIEDQLDDIESRASPMDRHVWERLTSINVYLQSLSQCRQDLLRAVIALASSFKWSLVDRVNSMSLASRTVVSRGIGHRSLAFHHSIDHLLVRFDLPGAASRVHSWKHRWDCDHQLELSNFETVLKDPEYFTGLRDEDERIEVAALLAFEISRRRAIYSADTLNAMTHAMEALRGEVAAFPVLPRWFVPWHEIEVRGYISSGSFGSVHRGKWVEADVAVKQLFQADKDDFFHEVDVWFSLNHPNVIKLFGAYHVGTPFFLCEYAENGTLPKFARDQQWQDWAPSFYQPRNPVWAALYNAAKGLHHLHRRGVIHGDLKGNNILVGADRKAELTDFGLSVFAQNRDPQPNGPVGAVRWKAPERLRDVDNGPSFESDIFSFGMCIVELVSGRLPWINIEPDVGVREAVLQGKLPQRPPQFADDEWDLVLRMCCFDPSERIDSFSVVMILRYYVGDVQVMQI</sequence>
<proteinExistence type="predicted"/>
<dbReference type="Gene3D" id="3.30.200.20">
    <property type="entry name" value="Phosphorylase Kinase, domain 1"/>
    <property type="match status" value="1"/>
</dbReference>
<feature type="domain" description="Protein kinase" evidence="1">
    <location>
        <begin position="677"/>
        <end position="934"/>
    </location>
</feature>
<dbReference type="Proteomes" id="UP000429523">
    <property type="component" value="Unassembled WGS sequence"/>
</dbReference>
<dbReference type="EMBL" id="QXGF01000431">
    <property type="protein sequence ID" value="KAE8940343.1"/>
    <property type="molecule type" value="Genomic_DNA"/>
</dbReference>
<evidence type="ECO:0000313" key="4">
    <source>
        <dbReference type="EMBL" id="KAE9216783.1"/>
    </source>
</evidence>
<dbReference type="SMART" id="SM00220">
    <property type="entry name" value="S_TKc"/>
    <property type="match status" value="1"/>
</dbReference>
<dbReference type="Proteomes" id="UP000440367">
    <property type="component" value="Unassembled WGS sequence"/>
</dbReference>
<gene>
    <name evidence="6" type="ORF">PF001_g8002</name>
    <name evidence="5" type="ORF">PF002_g9989</name>
    <name evidence="4" type="ORF">PF005_g8910</name>
    <name evidence="3" type="ORF">PF007_g8999</name>
    <name evidence="2" type="ORF">PF009_g9846</name>
</gene>
<evidence type="ECO:0000313" key="10">
    <source>
        <dbReference type="Proteomes" id="UP000440367"/>
    </source>
</evidence>
<name>A0A6A4DVH4_9STRA</name>
<keyword evidence="8" id="KW-1185">Reference proteome</keyword>
<dbReference type="InterPro" id="IPR011009">
    <property type="entry name" value="Kinase-like_dom_sf"/>
</dbReference>
<dbReference type="EMBL" id="QXFZ01000392">
    <property type="protein sequence ID" value="KAE9118230.1"/>
    <property type="molecule type" value="Genomic_DNA"/>
</dbReference>
<dbReference type="InterPro" id="IPR008271">
    <property type="entry name" value="Ser/Thr_kinase_AS"/>
</dbReference>